<dbReference type="Proteomes" id="UP001162060">
    <property type="component" value="Unassembled WGS sequence"/>
</dbReference>
<comment type="caution">
    <text evidence="1">The sequence shown here is derived from an EMBL/GenBank/DDBJ whole genome shotgun (WGS) entry which is preliminary data.</text>
</comment>
<protein>
    <submittedName>
        <fullName evidence="1">Uncharacterized protein</fullName>
    </submittedName>
</protein>
<sequence>MGHENVSWTTDDCQSVVIHSRGISMPMIEVYQGSSQRMCLFLQSSSFSAST</sequence>
<proteinExistence type="predicted"/>
<organism evidence="1 2">
    <name type="scientific">Peronospora matthiolae</name>
    <dbReference type="NCBI Taxonomy" id="2874970"/>
    <lineage>
        <taxon>Eukaryota</taxon>
        <taxon>Sar</taxon>
        <taxon>Stramenopiles</taxon>
        <taxon>Oomycota</taxon>
        <taxon>Peronosporomycetes</taxon>
        <taxon>Peronosporales</taxon>
        <taxon>Peronosporaceae</taxon>
        <taxon>Peronospora</taxon>
    </lineage>
</organism>
<dbReference type="AlphaFoldDB" id="A0AAV1V217"/>
<gene>
    <name evidence="1" type="ORF">PM001_LOCUS25940</name>
</gene>
<dbReference type="EMBL" id="CAKLBY020000259">
    <property type="protein sequence ID" value="CAK7940790.1"/>
    <property type="molecule type" value="Genomic_DNA"/>
</dbReference>
<name>A0AAV1V217_9STRA</name>
<evidence type="ECO:0000313" key="1">
    <source>
        <dbReference type="EMBL" id="CAK7940790.1"/>
    </source>
</evidence>
<evidence type="ECO:0000313" key="2">
    <source>
        <dbReference type="Proteomes" id="UP001162060"/>
    </source>
</evidence>
<reference evidence="1" key="1">
    <citation type="submission" date="2024-01" db="EMBL/GenBank/DDBJ databases">
        <authorList>
            <person name="Webb A."/>
        </authorList>
    </citation>
    <scope>NUCLEOTIDE SEQUENCE</scope>
    <source>
        <strain evidence="1">Pm1</strain>
    </source>
</reference>
<accession>A0AAV1V217</accession>